<dbReference type="Proteomes" id="UP000094969">
    <property type="component" value="Plasmid unnamed1"/>
</dbReference>
<dbReference type="EMBL" id="CP017148">
    <property type="protein sequence ID" value="AOO84937.1"/>
    <property type="molecule type" value="Genomic_DNA"/>
</dbReference>
<evidence type="ECO:0000256" key="8">
    <source>
        <dbReference type="ARBA" id="ARBA00048628"/>
    </source>
</evidence>
<dbReference type="KEGG" id="bvv:BHK69_29840"/>
<evidence type="ECO:0000256" key="9">
    <source>
        <dbReference type="RuleBase" id="RU003862"/>
    </source>
</evidence>
<dbReference type="PANTHER" id="PTHR45754">
    <property type="entry name" value="METHYLENETETRAHYDROFOLATE REDUCTASE"/>
    <property type="match status" value="1"/>
</dbReference>
<organism evidence="10 11">
    <name type="scientific">Bosea vaviloviae</name>
    <dbReference type="NCBI Taxonomy" id="1526658"/>
    <lineage>
        <taxon>Bacteria</taxon>
        <taxon>Pseudomonadati</taxon>
        <taxon>Pseudomonadota</taxon>
        <taxon>Alphaproteobacteria</taxon>
        <taxon>Hyphomicrobiales</taxon>
        <taxon>Boseaceae</taxon>
        <taxon>Bosea</taxon>
    </lineage>
</organism>
<evidence type="ECO:0000256" key="6">
    <source>
        <dbReference type="ARBA" id="ARBA00023002"/>
    </source>
</evidence>
<dbReference type="SUPFAM" id="SSF51730">
    <property type="entry name" value="FAD-linked oxidoreductase"/>
    <property type="match status" value="1"/>
</dbReference>
<keyword evidence="10" id="KW-0614">Plasmid</keyword>
<dbReference type="GO" id="GO:0035999">
    <property type="term" value="P:tetrahydrofolate interconversion"/>
    <property type="evidence" value="ECO:0007669"/>
    <property type="project" value="UniProtKB-UniPathway"/>
</dbReference>
<comment type="catalytic activity">
    <reaction evidence="8">
        <text>(6S)-5-methyl-5,6,7,8-tetrahydrofolate + NAD(+) = (6R)-5,10-methylene-5,6,7,8-tetrahydrofolate + NADH + H(+)</text>
        <dbReference type="Rhea" id="RHEA:19821"/>
        <dbReference type="ChEBI" id="CHEBI:15378"/>
        <dbReference type="ChEBI" id="CHEBI:15636"/>
        <dbReference type="ChEBI" id="CHEBI:18608"/>
        <dbReference type="ChEBI" id="CHEBI:57540"/>
        <dbReference type="ChEBI" id="CHEBI:57945"/>
        <dbReference type="EC" id="1.5.1.54"/>
    </reaction>
    <physiologicalReaction direction="right-to-left" evidence="8">
        <dbReference type="Rhea" id="RHEA:19823"/>
    </physiologicalReaction>
</comment>
<dbReference type="GO" id="GO:0005829">
    <property type="term" value="C:cytosol"/>
    <property type="evidence" value="ECO:0007669"/>
    <property type="project" value="TreeGrafter"/>
</dbReference>
<geneLocation type="plasmid" evidence="10 11">
    <name>unnamed1</name>
</geneLocation>
<proteinExistence type="inferred from homology"/>
<dbReference type="GO" id="GO:0106312">
    <property type="term" value="F:methylenetetrahydrofolate reductase (NADH) activity"/>
    <property type="evidence" value="ECO:0007669"/>
    <property type="project" value="UniProtKB-EC"/>
</dbReference>
<comment type="similarity">
    <text evidence="3 9">Belongs to the methylenetetrahydrofolate reductase family.</text>
</comment>
<dbReference type="GO" id="GO:0009086">
    <property type="term" value="P:methionine biosynthetic process"/>
    <property type="evidence" value="ECO:0007669"/>
    <property type="project" value="TreeGrafter"/>
</dbReference>
<gene>
    <name evidence="10" type="ORF">BHK69_29840</name>
</gene>
<keyword evidence="11" id="KW-1185">Reference proteome</keyword>
<dbReference type="InterPro" id="IPR003171">
    <property type="entry name" value="Mehydrof_redctse-like"/>
</dbReference>
<keyword evidence="5 9" id="KW-0274">FAD</keyword>
<evidence type="ECO:0000256" key="1">
    <source>
        <dbReference type="ARBA" id="ARBA00001974"/>
    </source>
</evidence>
<comment type="pathway">
    <text evidence="7">Amino-acid biosynthesis; L-methionine biosynthesis via de novo pathway.</text>
</comment>
<dbReference type="AlphaFoldDB" id="A0A1D7UC46"/>
<dbReference type="RefSeq" id="WP_069694120.1">
    <property type="nucleotide sequence ID" value="NZ_CP017148.1"/>
</dbReference>
<dbReference type="Gene3D" id="3.20.20.220">
    <property type="match status" value="1"/>
</dbReference>
<keyword evidence="4 9" id="KW-0285">Flavoprotein</keyword>
<evidence type="ECO:0000256" key="2">
    <source>
        <dbReference type="ARBA" id="ARBA00004777"/>
    </source>
</evidence>
<dbReference type="OrthoDB" id="9812555at2"/>
<reference evidence="10 11" key="1">
    <citation type="journal article" date="2015" name="Antonie Van Leeuwenhoek">
        <title>Bosea vaviloviae sp. nov., a new species of slow-growing rhizobia isolated from nodules of the relict species Vavilovia formosa (Stev.) Fed.</title>
        <authorList>
            <person name="Safronova V.I."/>
            <person name="Kuznetsova I.G."/>
            <person name="Sazanova A.L."/>
            <person name="Kimeklis A.K."/>
            <person name="Belimov A.A."/>
            <person name="Andronov E.E."/>
            <person name="Pinaev A.G."/>
            <person name="Chizhevskaya E.P."/>
            <person name="Pukhaev A.R."/>
            <person name="Popov K.P."/>
            <person name="Willems A."/>
            <person name="Tikhonovich I.A."/>
        </authorList>
    </citation>
    <scope>NUCLEOTIDE SEQUENCE [LARGE SCALE GENOMIC DNA]</scope>
    <source>
        <strain evidence="10 11">Vaf18</strain>
        <plasmid evidence="10">unnamed1</plasmid>
    </source>
</reference>
<dbReference type="Pfam" id="PF02219">
    <property type="entry name" value="MTHFR"/>
    <property type="match status" value="1"/>
</dbReference>
<protein>
    <recommendedName>
        <fullName evidence="9">Methylenetetrahydrofolate reductase</fullName>
    </recommendedName>
</protein>
<accession>A0A1D7UC46</accession>
<sequence length="289" mass="30830">MSDSYLQPARSYGTLGSLIEGFSLEMTARDADVLAEAVGDLPAATRIAVTYLPGEEMAARVAAAASIRNYGHIPVPHISARRLTSVLELESFLDRLSIEASIDRAFVVGGDLRAPAGPYPDAKSVIASGLLAKYGLSRIGVAGYPEGHPSISEHDLMLDLRTKLAMLRDLGHEGVVNTQFSFDAEAILQWLEALRNDGVTATVRVGIPGPTTVKSLLRFAARCGVGASTAVLQKYGISLTKLLSPVGPDRLLAELGARLNAERHGDVRLHFYPFGGLAGTARWAKTLVR</sequence>
<evidence type="ECO:0000256" key="5">
    <source>
        <dbReference type="ARBA" id="ARBA00022827"/>
    </source>
</evidence>
<comment type="cofactor">
    <cofactor evidence="1 9">
        <name>FAD</name>
        <dbReference type="ChEBI" id="CHEBI:57692"/>
    </cofactor>
</comment>
<dbReference type="UniPathway" id="UPA00193"/>
<name>A0A1D7UC46_9HYPH</name>
<comment type="pathway">
    <text evidence="2 9">One-carbon metabolism; tetrahydrofolate interconversion.</text>
</comment>
<evidence type="ECO:0000313" key="11">
    <source>
        <dbReference type="Proteomes" id="UP000094969"/>
    </source>
</evidence>
<dbReference type="GO" id="GO:0071949">
    <property type="term" value="F:FAD binding"/>
    <property type="evidence" value="ECO:0007669"/>
    <property type="project" value="TreeGrafter"/>
</dbReference>
<dbReference type="PANTHER" id="PTHR45754:SF3">
    <property type="entry name" value="METHYLENETETRAHYDROFOLATE REDUCTASE (NADPH)"/>
    <property type="match status" value="1"/>
</dbReference>
<dbReference type="InterPro" id="IPR029041">
    <property type="entry name" value="FAD-linked_oxidoreductase-like"/>
</dbReference>
<evidence type="ECO:0000313" key="10">
    <source>
        <dbReference type="EMBL" id="AOO84937.1"/>
    </source>
</evidence>
<keyword evidence="6 9" id="KW-0560">Oxidoreductase</keyword>
<evidence type="ECO:0000256" key="3">
    <source>
        <dbReference type="ARBA" id="ARBA00006743"/>
    </source>
</evidence>
<evidence type="ECO:0000256" key="7">
    <source>
        <dbReference type="ARBA" id="ARBA00034478"/>
    </source>
</evidence>
<evidence type="ECO:0000256" key="4">
    <source>
        <dbReference type="ARBA" id="ARBA00022630"/>
    </source>
</evidence>